<evidence type="ECO:0000313" key="3">
    <source>
        <dbReference type="WBParaSite" id="MBELARI_LOCUS11493"/>
    </source>
</evidence>
<dbReference type="OrthoDB" id="2021138at2759"/>
<evidence type="ECO:0000313" key="2">
    <source>
        <dbReference type="Proteomes" id="UP000887575"/>
    </source>
</evidence>
<feature type="binding site" evidence="1">
    <location>
        <position position="52"/>
    </location>
    <ligand>
        <name>Mg(2+)</name>
        <dbReference type="ChEBI" id="CHEBI:18420"/>
        <label>1</label>
    </ligand>
</feature>
<reference evidence="3" key="1">
    <citation type="submission" date="2024-02" db="UniProtKB">
        <authorList>
            <consortium name="WormBaseParasite"/>
        </authorList>
    </citation>
    <scope>IDENTIFICATION</scope>
</reference>
<organism evidence="2 3">
    <name type="scientific">Mesorhabditis belari</name>
    <dbReference type="NCBI Taxonomy" id="2138241"/>
    <lineage>
        <taxon>Eukaryota</taxon>
        <taxon>Metazoa</taxon>
        <taxon>Ecdysozoa</taxon>
        <taxon>Nematoda</taxon>
        <taxon>Chromadorea</taxon>
        <taxon>Rhabditida</taxon>
        <taxon>Rhabditina</taxon>
        <taxon>Rhabditomorpha</taxon>
        <taxon>Rhabditoidea</taxon>
        <taxon>Rhabditidae</taxon>
        <taxon>Mesorhabditinae</taxon>
        <taxon>Mesorhabditis</taxon>
    </lineage>
</organism>
<feature type="binding site" evidence="1">
    <location>
        <position position="49"/>
    </location>
    <ligand>
        <name>Mg(2+)</name>
        <dbReference type="ChEBI" id="CHEBI:18420"/>
        <label>1</label>
    </ligand>
</feature>
<dbReference type="SUPFAM" id="SSF101478">
    <property type="entry name" value="ADP-ribosylglycohydrolase"/>
    <property type="match status" value="1"/>
</dbReference>
<dbReference type="AlphaFoldDB" id="A0A915G613"/>
<keyword evidence="1" id="KW-0460">Magnesium</keyword>
<dbReference type="Pfam" id="PF03747">
    <property type="entry name" value="ADP_ribosyl_GH"/>
    <property type="match status" value="1"/>
</dbReference>
<evidence type="ECO:0000256" key="1">
    <source>
        <dbReference type="PIRSR" id="PIRSR605502-1"/>
    </source>
</evidence>
<proteinExistence type="predicted"/>
<protein>
    <submittedName>
        <fullName evidence="3">Uncharacterized protein</fullName>
    </submittedName>
</protein>
<feature type="binding site" evidence="1">
    <location>
        <position position="51"/>
    </location>
    <ligand>
        <name>Mg(2+)</name>
        <dbReference type="ChEBI" id="CHEBI:18420"/>
        <label>1</label>
    </ligand>
</feature>
<keyword evidence="2" id="KW-1185">Reference proteome</keyword>
<dbReference type="Gene3D" id="1.10.4080.10">
    <property type="entry name" value="ADP-ribosylation/Crystallin J1"/>
    <property type="match status" value="1"/>
</dbReference>
<name>A0A915G613_9BILA</name>
<keyword evidence="1" id="KW-0479">Metal-binding</keyword>
<dbReference type="WBParaSite" id="MBELARI_LOCUS11493">
    <property type="protein sequence ID" value="MBELARI_LOCUS11493"/>
    <property type="gene ID" value="MBELARI_LOCUS11493"/>
</dbReference>
<dbReference type="InterPro" id="IPR036705">
    <property type="entry name" value="Ribosyl_crysJ1_sf"/>
</dbReference>
<dbReference type="Proteomes" id="UP000887575">
    <property type="component" value="Unassembled WGS sequence"/>
</dbReference>
<dbReference type="InterPro" id="IPR005502">
    <property type="entry name" value="Ribosyl_crysJ1"/>
</dbReference>
<accession>A0A915G613</accession>
<dbReference type="GO" id="GO:0046872">
    <property type="term" value="F:metal ion binding"/>
    <property type="evidence" value="ECO:0007669"/>
    <property type="project" value="UniProtKB-KW"/>
</dbReference>
<comment type="cofactor">
    <cofactor evidence="1">
        <name>Mg(2+)</name>
        <dbReference type="ChEBI" id="CHEBI:18420"/>
    </cofactor>
    <text evidence="1">Binds 2 magnesium ions per subunit.</text>
</comment>
<sequence>MYVQSPNYHLARNVSRAKPGLLCVLLFTSCCTQNLFAEALVNTVLIGGDTDTNGCIGAALLGAHFGETRIPLKWREKVKKAAIRIKEENGIIPVKEIVQQRKTEQLRIVNTKPTKCLCCSKGN</sequence>